<organism evidence="1 2">
    <name type="scientific">Sphingomonas immobilis</name>
    <dbReference type="NCBI Taxonomy" id="3063997"/>
    <lineage>
        <taxon>Bacteria</taxon>
        <taxon>Pseudomonadati</taxon>
        <taxon>Pseudomonadota</taxon>
        <taxon>Alphaproteobacteria</taxon>
        <taxon>Sphingomonadales</taxon>
        <taxon>Sphingomonadaceae</taxon>
        <taxon>Sphingomonas</taxon>
    </lineage>
</organism>
<evidence type="ECO:0000313" key="1">
    <source>
        <dbReference type="EMBL" id="MDO7843611.1"/>
    </source>
</evidence>
<sequence length="348" mass="37703">MIERSRHNGGLDPELDLALVAGHPDPGTFETYNVWMVDGARRLGVNLHLYYLRDGVARERASLFLPDGRTFITHSEGQYTKASEPGGSSLRYRCVEPFERWDYRWSGSAIGLNEADERAGFVGSGPEAAVEVAIEAETLTEPWIIPLSTGPFSLQGPAAIGDGAMLGKYEQIIRGVGQLRVGDETFPFDGVGLRGHVRGPRDTTGMGSHAWLTGSFPSGRGFGLKVLYTLEGEAYFDEAYVADNGVVTRAATRTVPRLSRDPDNRRYIVELEYSGQTARIEGEDFHSTWIPLGGWGSDQGGTRKSGGGTGAFALGHGLVKDAAKIMSQSCARFVWDGEEGFGMCELSG</sequence>
<proteinExistence type="predicted"/>
<accession>A0ABT9A198</accession>
<keyword evidence="2" id="KW-1185">Reference proteome</keyword>
<comment type="caution">
    <text evidence="1">The sequence shown here is derived from an EMBL/GenBank/DDBJ whole genome shotgun (WGS) entry which is preliminary data.</text>
</comment>
<dbReference type="Proteomes" id="UP001176468">
    <property type="component" value="Unassembled WGS sequence"/>
</dbReference>
<name>A0ABT9A198_9SPHN</name>
<dbReference type="EMBL" id="JAUQSZ010000010">
    <property type="protein sequence ID" value="MDO7843611.1"/>
    <property type="molecule type" value="Genomic_DNA"/>
</dbReference>
<protein>
    <submittedName>
        <fullName evidence="1">Uncharacterized protein</fullName>
    </submittedName>
</protein>
<gene>
    <name evidence="1" type="ORF">Q5H94_14855</name>
</gene>
<dbReference type="RefSeq" id="WP_304562066.1">
    <property type="nucleotide sequence ID" value="NZ_JAUQSZ010000010.1"/>
</dbReference>
<reference evidence="1" key="1">
    <citation type="submission" date="2023-07" db="EMBL/GenBank/DDBJ databases">
        <authorList>
            <person name="Kim M.K."/>
        </authorList>
    </citation>
    <scope>NUCLEOTIDE SEQUENCE</scope>
    <source>
        <strain evidence="1">CA1-15</strain>
    </source>
</reference>
<evidence type="ECO:0000313" key="2">
    <source>
        <dbReference type="Proteomes" id="UP001176468"/>
    </source>
</evidence>